<reference evidence="3" key="1">
    <citation type="submission" date="2014-03" db="EMBL/GenBank/DDBJ databases">
        <authorList>
            <person name="Aksoy S."/>
            <person name="Warren W."/>
            <person name="Wilson R.K."/>
        </authorList>
    </citation>
    <scope>NUCLEOTIDE SEQUENCE [LARGE SCALE GENOMIC DNA]</scope>
    <source>
        <strain evidence="3">IAEA</strain>
    </source>
</reference>
<evidence type="ECO:0000256" key="1">
    <source>
        <dbReference type="SAM" id="Phobius"/>
    </source>
</evidence>
<accession>A0A1A9ZL09</accession>
<sequence length="129" mass="14431">MKVNATAYRRTRVFLGLSITFIPSTRICRFQREDPVPIPGTNLKLSSDVPNVECRKWNKKTNVSSSSSASAETPIYANVSLYGRTSYSSCRCCILRINSNAIINIITMMILLLVQIKNKGKILLSLIMT</sequence>
<evidence type="ECO:0000313" key="2">
    <source>
        <dbReference type="EnsemblMetazoa" id="GPAI017975-PA"/>
    </source>
</evidence>
<organism evidence="2 3">
    <name type="scientific">Glossina pallidipes</name>
    <name type="common">Tsetse fly</name>
    <dbReference type="NCBI Taxonomy" id="7398"/>
    <lineage>
        <taxon>Eukaryota</taxon>
        <taxon>Metazoa</taxon>
        <taxon>Ecdysozoa</taxon>
        <taxon>Arthropoda</taxon>
        <taxon>Hexapoda</taxon>
        <taxon>Insecta</taxon>
        <taxon>Pterygota</taxon>
        <taxon>Neoptera</taxon>
        <taxon>Endopterygota</taxon>
        <taxon>Diptera</taxon>
        <taxon>Brachycera</taxon>
        <taxon>Muscomorpha</taxon>
        <taxon>Hippoboscoidea</taxon>
        <taxon>Glossinidae</taxon>
        <taxon>Glossina</taxon>
    </lineage>
</organism>
<keyword evidence="1" id="KW-0812">Transmembrane</keyword>
<evidence type="ECO:0000313" key="3">
    <source>
        <dbReference type="Proteomes" id="UP000092445"/>
    </source>
</evidence>
<proteinExistence type="predicted"/>
<keyword evidence="3" id="KW-1185">Reference proteome</keyword>
<name>A0A1A9ZL09_GLOPL</name>
<dbReference type="AlphaFoldDB" id="A0A1A9ZL09"/>
<keyword evidence="1" id="KW-1133">Transmembrane helix</keyword>
<dbReference type="Proteomes" id="UP000092445">
    <property type="component" value="Unassembled WGS sequence"/>
</dbReference>
<feature type="transmembrane region" description="Helical" evidence="1">
    <location>
        <begin position="94"/>
        <end position="114"/>
    </location>
</feature>
<protein>
    <submittedName>
        <fullName evidence="2">Uncharacterized protein</fullName>
    </submittedName>
</protein>
<dbReference type="VEuPathDB" id="VectorBase:GPAI017975"/>
<reference evidence="2" key="2">
    <citation type="submission" date="2020-05" db="UniProtKB">
        <authorList>
            <consortium name="EnsemblMetazoa"/>
        </authorList>
    </citation>
    <scope>IDENTIFICATION</scope>
    <source>
        <strain evidence="2">IAEA</strain>
    </source>
</reference>
<dbReference type="EnsemblMetazoa" id="GPAI017975-RA">
    <property type="protein sequence ID" value="GPAI017975-PA"/>
    <property type="gene ID" value="GPAI017975"/>
</dbReference>
<keyword evidence="1" id="KW-0472">Membrane</keyword>